<accession>A0A917ZF69</accession>
<dbReference type="RefSeq" id="WP_189128361.1">
    <property type="nucleotide sequence ID" value="NZ_BMNH01000033.1"/>
</dbReference>
<evidence type="ECO:0000313" key="3">
    <source>
        <dbReference type="Proteomes" id="UP000646523"/>
    </source>
</evidence>
<comment type="caution">
    <text evidence="2">The sequence shown here is derived from an EMBL/GenBank/DDBJ whole genome shotgun (WGS) entry which is preliminary data.</text>
</comment>
<feature type="compositionally biased region" description="Basic and acidic residues" evidence="1">
    <location>
        <begin position="124"/>
        <end position="144"/>
    </location>
</feature>
<proteinExistence type="predicted"/>
<organism evidence="2 3">
    <name type="scientific">Nonomuraea cavernae</name>
    <dbReference type="NCBI Taxonomy" id="2045107"/>
    <lineage>
        <taxon>Bacteria</taxon>
        <taxon>Bacillati</taxon>
        <taxon>Actinomycetota</taxon>
        <taxon>Actinomycetes</taxon>
        <taxon>Streptosporangiales</taxon>
        <taxon>Streptosporangiaceae</taxon>
        <taxon>Nonomuraea</taxon>
    </lineage>
</organism>
<sequence length="250" mass="27872">MGDELRVPSQRADAADDDNTRDPHSPANDHDVRADDDLRVIEPNDHDVRANDNDPRAGDPNDDPRTGDPHDEHARVNDAGEERFEDTPYRDPYGRADDTTADTDLDPDHQQTRVHPGPVVDQRPAYDEHGEHDEPVADQAHDEPVVGGTPTHAAPQEVVLFDQDPAEVQGRWRDVQASFVDDPRDAVQRADGLVGEVVDSLTTALTSHTGELRGRWQSADKEDTEQLRLALRDYRNVLERLLSFSGPGQR</sequence>
<feature type="compositionally biased region" description="Basic and acidic residues" evidence="1">
    <location>
        <begin position="18"/>
        <end position="98"/>
    </location>
</feature>
<name>A0A917ZF69_9ACTN</name>
<feature type="region of interest" description="Disordered" evidence="1">
    <location>
        <begin position="1"/>
        <end position="155"/>
    </location>
</feature>
<reference evidence="2" key="1">
    <citation type="journal article" date="2014" name="Int. J. Syst. Evol. Microbiol.">
        <title>Complete genome sequence of Corynebacterium casei LMG S-19264T (=DSM 44701T), isolated from a smear-ripened cheese.</title>
        <authorList>
            <consortium name="US DOE Joint Genome Institute (JGI-PGF)"/>
            <person name="Walter F."/>
            <person name="Albersmeier A."/>
            <person name="Kalinowski J."/>
            <person name="Ruckert C."/>
        </authorList>
    </citation>
    <scope>NUCLEOTIDE SEQUENCE</scope>
    <source>
        <strain evidence="2">CGMCC 4.7368</strain>
    </source>
</reference>
<dbReference type="Proteomes" id="UP000646523">
    <property type="component" value="Unassembled WGS sequence"/>
</dbReference>
<protein>
    <submittedName>
        <fullName evidence="2">Uncharacterized protein</fullName>
    </submittedName>
</protein>
<evidence type="ECO:0000256" key="1">
    <source>
        <dbReference type="SAM" id="MobiDB-lite"/>
    </source>
</evidence>
<reference evidence="2" key="2">
    <citation type="submission" date="2020-09" db="EMBL/GenBank/DDBJ databases">
        <authorList>
            <person name="Sun Q."/>
            <person name="Zhou Y."/>
        </authorList>
    </citation>
    <scope>NUCLEOTIDE SEQUENCE</scope>
    <source>
        <strain evidence="2">CGMCC 4.7368</strain>
    </source>
</reference>
<dbReference type="EMBL" id="BMNH01000033">
    <property type="protein sequence ID" value="GGO80854.1"/>
    <property type="molecule type" value="Genomic_DNA"/>
</dbReference>
<dbReference type="AlphaFoldDB" id="A0A917ZF69"/>
<evidence type="ECO:0000313" key="2">
    <source>
        <dbReference type="EMBL" id="GGO80854.1"/>
    </source>
</evidence>
<keyword evidence="3" id="KW-1185">Reference proteome</keyword>
<gene>
    <name evidence="2" type="ORF">GCM10012289_68470</name>
</gene>